<dbReference type="Proteomes" id="UP001629230">
    <property type="component" value="Unassembled WGS sequence"/>
</dbReference>
<sequence length="132" mass="14430">MSSALSYMRLYADSAGESHFEPAVVETSTSNFAPPAPAFNVSRFLPALRNGFLLVPAAWSGDLHPSPLRMWIFVLDGEMEFEASDGERQPARKGDALLLEDTTGRGHRSRVIGDTAAKLAVVELEPEPDRDE</sequence>
<dbReference type="EMBL" id="JAQQEZ010000022">
    <property type="protein sequence ID" value="MFM0004619.1"/>
    <property type="molecule type" value="Genomic_DNA"/>
</dbReference>
<proteinExistence type="predicted"/>
<comment type="caution">
    <text evidence="2">The sequence shown here is derived from an EMBL/GenBank/DDBJ whole genome shotgun (WGS) entry which is preliminary data.</text>
</comment>
<accession>A0ABW9AWQ4</accession>
<reference evidence="2 3" key="1">
    <citation type="journal article" date="2024" name="Chem. Sci.">
        <title>Discovery of megapolipeptins by genome mining of a Burkholderiales bacteria collection.</title>
        <authorList>
            <person name="Paulo B.S."/>
            <person name="Recchia M.J.J."/>
            <person name="Lee S."/>
            <person name="Fergusson C.H."/>
            <person name="Romanowski S.B."/>
            <person name="Hernandez A."/>
            <person name="Krull N."/>
            <person name="Liu D.Y."/>
            <person name="Cavanagh H."/>
            <person name="Bos A."/>
            <person name="Gray C.A."/>
            <person name="Murphy B.T."/>
            <person name="Linington R.G."/>
            <person name="Eustaquio A.S."/>
        </authorList>
    </citation>
    <scope>NUCLEOTIDE SEQUENCE [LARGE SCALE GENOMIC DNA]</scope>
    <source>
        <strain evidence="2 3">RL17-350-BIC-A</strain>
    </source>
</reference>
<dbReference type="InterPro" id="IPR011051">
    <property type="entry name" value="RmlC_Cupin_sf"/>
</dbReference>
<dbReference type="Pfam" id="PF07883">
    <property type="entry name" value="Cupin_2"/>
    <property type="match status" value="1"/>
</dbReference>
<name>A0ABW9AWQ4_9BURK</name>
<evidence type="ECO:0000313" key="3">
    <source>
        <dbReference type="Proteomes" id="UP001629230"/>
    </source>
</evidence>
<protein>
    <submittedName>
        <fullName evidence="2">Cupin domain-containing protein</fullName>
    </submittedName>
</protein>
<gene>
    <name evidence="2" type="ORF">PQR57_26775</name>
</gene>
<organism evidence="2 3">
    <name type="scientific">Paraburkholderia dipogonis</name>
    <dbReference type="NCBI Taxonomy" id="1211383"/>
    <lineage>
        <taxon>Bacteria</taxon>
        <taxon>Pseudomonadati</taxon>
        <taxon>Pseudomonadota</taxon>
        <taxon>Betaproteobacteria</taxon>
        <taxon>Burkholderiales</taxon>
        <taxon>Burkholderiaceae</taxon>
        <taxon>Paraburkholderia</taxon>
    </lineage>
</organism>
<dbReference type="Gene3D" id="2.60.120.10">
    <property type="entry name" value="Jelly Rolls"/>
    <property type="match status" value="1"/>
</dbReference>
<dbReference type="InterPro" id="IPR014710">
    <property type="entry name" value="RmlC-like_jellyroll"/>
</dbReference>
<dbReference type="InterPro" id="IPR013096">
    <property type="entry name" value="Cupin_2"/>
</dbReference>
<dbReference type="RefSeq" id="WP_408179460.1">
    <property type="nucleotide sequence ID" value="NZ_JAQQEZ010000022.1"/>
</dbReference>
<evidence type="ECO:0000259" key="1">
    <source>
        <dbReference type="Pfam" id="PF07883"/>
    </source>
</evidence>
<dbReference type="SUPFAM" id="SSF51182">
    <property type="entry name" value="RmlC-like cupins"/>
    <property type="match status" value="1"/>
</dbReference>
<keyword evidence="3" id="KW-1185">Reference proteome</keyword>
<feature type="domain" description="Cupin type-2" evidence="1">
    <location>
        <begin position="58"/>
        <end position="122"/>
    </location>
</feature>
<evidence type="ECO:0000313" key="2">
    <source>
        <dbReference type="EMBL" id="MFM0004619.1"/>
    </source>
</evidence>